<protein>
    <submittedName>
        <fullName evidence="1">Uncharacterized protein</fullName>
    </submittedName>
</protein>
<organism evidence="1">
    <name type="scientific">Serratia fonticola</name>
    <dbReference type="NCBI Taxonomy" id="47917"/>
    <lineage>
        <taxon>Bacteria</taxon>
        <taxon>Pseudomonadati</taxon>
        <taxon>Pseudomonadota</taxon>
        <taxon>Gammaproteobacteria</taxon>
        <taxon>Enterobacterales</taxon>
        <taxon>Yersiniaceae</taxon>
        <taxon>Serratia</taxon>
    </lineage>
</organism>
<evidence type="ECO:0000313" key="1">
    <source>
        <dbReference type="EMBL" id="VTR61922.1"/>
    </source>
</evidence>
<gene>
    <name evidence="1" type="ORF">NCTC12965_09016</name>
</gene>
<sequence length="61" mass="6342">MMAAFAGLLPDAGLLHRLESEWLWVAPRAMSFAYGVLPAGEAVGVKQAFGSPAFSLPSHGG</sequence>
<accession>A0A4U9WS49</accession>
<reference evidence="1" key="1">
    <citation type="submission" date="2019-05" db="EMBL/GenBank/DDBJ databases">
        <authorList>
            <consortium name="Pathogen Informatics"/>
        </authorList>
    </citation>
    <scope>NUCLEOTIDE SEQUENCE [LARGE SCALE GENOMIC DNA]</scope>
    <source>
        <strain evidence="1">NCTC12965</strain>
    </source>
</reference>
<proteinExistence type="predicted"/>
<name>A0A4U9WS49_SERFO</name>
<dbReference type="AlphaFoldDB" id="A0A4U9WS49"/>
<dbReference type="EMBL" id="CABEEZ010000170">
    <property type="protein sequence ID" value="VTR61922.1"/>
    <property type="molecule type" value="Genomic_DNA"/>
</dbReference>